<dbReference type="RefSeq" id="XP_022320794.1">
    <property type="nucleotide sequence ID" value="XM_022465086.1"/>
</dbReference>
<dbReference type="Pfam" id="PF01549">
    <property type="entry name" value="ShK"/>
    <property type="match status" value="2"/>
</dbReference>
<evidence type="ECO:0000259" key="2">
    <source>
        <dbReference type="SMART" id="SM00254"/>
    </source>
</evidence>
<evidence type="ECO:0000313" key="4">
    <source>
        <dbReference type="RefSeq" id="XP_022320794.1"/>
    </source>
</evidence>
<evidence type="ECO:0000256" key="1">
    <source>
        <dbReference type="SAM" id="SignalP"/>
    </source>
</evidence>
<dbReference type="AlphaFoldDB" id="A0A8B8CZX5"/>
<feature type="domain" description="ShKT" evidence="2">
    <location>
        <begin position="41"/>
        <end position="76"/>
    </location>
</feature>
<organism evidence="3 4">
    <name type="scientific">Crassostrea virginica</name>
    <name type="common">Eastern oyster</name>
    <dbReference type="NCBI Taxonomy" id="6565"/>
    <lineage>
        <taxon>Eukaryota</taxon>
        <taxon>Metazoa</taxon>
        <taxon>Spiralia</taxon>
        <taxon>Lophotrochozoa</taxon>
        <taxon>Mollusca</taxon>
        <taxon>Bivalvia</taxon>
        <taxon>Autobranchia</taxon>
        <taxon>Pteriomorphia</taxon>
        <taxon>Ostreida</taxon>
        <taxon>Ostreoidea</taxon>
        <taxon>Ostreidae</taxon>
        <taxon>Crassostrea</taxon>
    </lineage>
</organism>
<keyword evidence="3" id="KW-1185">Reference proteome</keyword>
<feature type="signal peptide" evidence="1">
    <location>
        <begin position="1"/>
        <end position="29"/>
    </location>
</feature>
<reference evidence="3" key="1">
    <citation type="submission" date="2024-06" db="UniProtKB">
        <authorList>
            <consortium name="RefSeq"/>
        </authorList>
    </citation>
    <scope>NUCLEOTIDE SEQUENCE [LARGE SCALE GENOMIC DNA]</scope>
</reference>
<evidence type="ECO:0000313" key="3">
    <source>
        <dbReference type="Proteomes" id="UP000694844"/>
    </source>
</evidence>
<dbReference type="OrthoDB" id="6209041at2759"/>
<proteinExistence type="predicted"/>
<dbReference type="Proteomes" id="UP000694844">
    <property type="component" value="Chromosome 1"/>
</dbReference>
<protein>
    <submittedName>
        <fullName evidence="4">Zinc metalloproteinase nas-15-like isoform X1</fullName>
    </submittedName>
</protein>
<feature type="domain" description="ShKT" evidence="2">
    <location>
        <begin position="118"/>
        <end position="153"/>
    </location>
</feature>
<gene>
    <name evidence="4" type="primary">LOC111123006</name>
</gene>
<dbReference type="SMART" id="SM00254">
    <property type="entry name" value="ShKT"/>
    <property type="match status" value="2"/>
</dbReference>
<feature type="chain" id="PRO_5034770032" evidence="1">
    <location>
        <begin position="30"/>
        <end position="264"/>
    </location>
</feature>
<accession>A0A8B8CZX5</accession>
<name>A0A8B8CZX5_CRAVI</name>
<dbReference type="InterPro" id="IPR003582">
    <property type="entry name" value="ShKT_dom"/>
</dbReference>
<dbReference type="KEGG" id="cvn:111123006"/>
<sequence length="264" mass="28433">MQALSMSARSLDRMLFVSVLCVVFSCVNGFLTEWTAYLKDHCSDEMPNCERYNKSSCSADPGWAVRYCPRYCGLCTPAQQTTASMISSTTSPNNSVQSVTTPQKILITITENSHIGIACSNAMPNCGVYSLAACTSSTDWASNYCPLYCGLCTGGHSTAPASSSTILPGVSTKLSTTSTTMATSTTSATGTRCPSCDNNLACVWNRVCDPDEVCMLRQYQSNFTIHCSQKSDCIFMKTFLKGAEIICCEDAQCLSTNLGVQPHI</sequence>
<keyword evidence="1" id="KW-0732">Signal</keyword>
<dbReference type="GeneID" id="111123006"/>
<reference evidence="4" key="2">
    <citation type="submission" date="2025-08" db="UniProtKB">
        <authorList>
            <consortium name="RefSeq"/>
        </authorList>
    </citation>
    <scope>IDENTIFICATION</scope>
    <source>
        <tissue evidence="4">Whole sample</tissue>
    </source>
</reference>